<gene>
    <name evidence="12" type="primary">petC</name>
    <name evidence="12" type="ORF">NCTC10821_06193</name>
</gene>
<evidence type="ECO:0000256" key="7">
    <source>
        <dbReference type="ARBA" id="ARBA00023157"/>
    </source>
</evidence>
<dbReference type="GO" id="GO:0016705">
    <property type="term" value="F:oxidoreductase activity, acting on paired donors, with incorporation or reduction of molecular oxygen"/>
    <property type="evidence" value="ECO:0007669"/>
    <property type="project" value="UniProtKB-ARBA"/>
</dbReference>
<keyword evidence="6" id="KW-0411">Iron-sulfur</keyword>
<evidence type="ECO:0000256" key="3">
    <source>
        <dbReference type="ARBA" id="ARBA00022714"/>
    </source>
</evidence>
<dbReference type="CDD" id="cd03467">
    <property type="entry name" value="Rieske"/>
    <property type="match status" value="1"/>
</dbReference>
<keyword evidence="7" id="KW-1015">Disulfide bond</keyword>
<sequence length="153" mass="15240">MSTDDNNPTMDIPALRITRPRFLAALGLGGAAATLAACSTYSEQSAPSSSGEAATPAAPSGSQALAATDQVPVGSGIIVDDVVLTQPVAGEFKGFSNICTHTGCTLNEVADGTINCPCHGSKFNLDGTVARGPASRPLDPAAIVVEGNSILAG</sequence>
<dbReference type="InterPro" id="IPR006311">
    <property type="entry name" value="TAT_signal"/>
</dbReference>
<dbReference type="Pfam" id="PF00355">
    <property type="entry name" value="Rieske"/>
    <property type="match status" value="1"/>
</dbReference>
<evidence type="ECO:0000313" key="12">
    <source>
        <dbReference type="EMBL" id="STZ62624.1"/>
    </source>
</evidence>
<dbReference type="Gene3D" id="2.102.10.10">
    <property type="entry name" value="Rieske [2Fe-2S] iron-sulphur domain"/>
    <property type="match status" value="1"/>
</dbReference>
<evidence type="ECO:0000256" key="5">
    <source>
        <dbReference type="ARBA" id="ARBA00023004"/>
    </source>
</evidence>
<evidence type="ECO:0000256" key="4">
    <source>
        <dbReference type="ARBA" id="ARBA00022723"/>
    </source>
</evidence>
<dbReference type="PROSITE" id="PS51318">
    <property type="entry name" value="TAT"/>
    <property type="match status" value="1"/>
</dbReference>
<dbReference type="InterPro" id="IPR005805">
    <property type="entry name" value="Rieske_Fe-S_prot_C"/>
</dbReference>
<organism evidence="12 13">
    <name type="scientific">Mycolicibacterium tokaiense</name>
    <dbReference type="NCBI Taxonomy" id="39695"/>
    <lineage>
        <taxon>Bacteria</taxon>
        <taxon>Bacillati</taxon>
        <taxon>Actinomycetota</taxon>
        <taxon>Actinomycetes</taxon>
        <taxon>Mycobacteriales</taxon>
        <taxon>Mycobacteriaceae</taxon>
        <taxon>Mycolicibacterium</taxon>
    </lineage>
</organism>
<dbReference type="PROSITE" id="PS51296">
    <property type="entry name" value="RIESKE"/>
    <property type="match status" value="1"/>
</dbReference>
<dbReference type="PANTHER" id="PTHR10134">
    <property type="entry name" value="CYTOCHROME B-C1 COMPLEX SUBUNIT RIESKE, MITOCHONDRIAL"/>
    <property type="match status" value="1"/>
</dbReference>
<feature type="region of interest" description="Disordered" evidence="10">
    <location>
        <begin position="45"/>
        <end position="66"/>
    </location>
</feature>
<evidence type="ECO:0000256" key="9">
    <source>
        <dbReference type="ARBA" id="ARBA00034078"/>
    </source>
</evidence>
<evidence type="ECO:0000313" key="13">
    <source>
        <dbReference type="Proteomes" id="UP000254978"/>
    </source>
</evidence>
<evidence type="ECO:0000256" key="1">
    <source>
        <dbReference type="ARBA" id="ARBA00002494"/>
    </source>
</evidence>
<keyword evidence="12" id="KW-0560">Oxidoreductase</keyword>
<evidence type="ECO:0000256" key="10">
    <source>
        <dbReference type="SAM" id="MobiDB-lite"/>
    </source>
</evidence>
<comment type="function">
    <text evidence="1">Iron-sulfur subunit of the cytochrome bc1 complex, an essential component of the respiratory electron transport chain required for ATP synthesis. The bc1 complex catalyzes the oxidation of menaquinol and the reduction of cytochrome c in the respiratory chain. The bc1 complex operates through a Q-cycle mechanism that couples electron transfer to generation of the proton gradient that drives ATP synthesis.</text>
</comment>
<dbReference type="EMBL" id="UGQT01000001">
    <property type="protein sequence ID" value="STZ62624.1"/>
    <property type="molecule type" value="Genomic_DNA"/>
</dbReference>
<dbReference type="InterPro" id="IPR014349">
    <property type="entry name" value="Rieske_Fe-S_prot"/>
</dbReference>
<dbReference type="SUPFAM" id="SSF50022">
    <property type="entry name" value="ISP domain"/>
    <property type="match status" value="1"/>
</dbReference>
<keyword evidence="13" id="KW-1185">Reference proteome</keyword>
<feature type="domain" description="Rieske" evidence="11">
    <location>
        <begin position="62"/>
        <end position="152"/>
    </location>
</feature>
<comment type="cofactor">
    <cofactor evidence="9">
        <name>[2Fe-2S] cluster</name>
        <dbReference type="ChEBI" id="CHEBI:190135"/>
    </cofactor>
</comment>
<evidence type="ECO:0000256" key="2">
    <source>
        <dbReference type="ARBA" id="ARBA00015816"/>
    </source>
</evidence>
<dbReference type="Proteomes" id="UP000254978">
    <property type="component" value="Unassembled WGS sequence"/>
</dbReference>
<accession>A0A378TPX4</accession>
<dbReference type="InterPro" id="IPR036922">
    <property type="entry name" value="Rieske_2Fe-2S_sf"/>
</dbReference>
<name>A0A378TPX4_9MYCO</name>
<dbReference type="AlphaFoldDB" id="A0A378TPX4"/>
<dbReference type="PRINTS" id="PR00162">
    <property type="entry name" value="RIESKE"/>
</dbReference>
<evidence type="ECO:0000256" key="8">
    <source>
        <dbReference type="ARBA" id="ARBA00029586"/>
    </source>
</evidence>
<evidence type="ECO:0000256" key="6">
    <source>
        <dbReference type="ARBA" id="ARBA00023014"/>
    </source>
</evidence>
<dbReference type="GO" id="GO:0016020">
    <property type="term" value="C:membrane"/>
    <property type="evidence" value="ECO:0007669"/>
    <property type="project" value="InterPro"/>
</dbReference>
<keyword evidence="4" id="KW-0479">Metal-binding</keyword>
<reference evidence="12 13" key="1">
    <citation type="submission" date="2018-06" db="EMBL/GenBank/DDBJ databases">
        <authorList>
            <consortium name="Pathogen Informatics"/>
            <person name="Doyle S."/>
        </authorList>
    </citation>
    <scope>NUCLEOTIDE SEQUENCE [LARGE SCALE GENOMIC DNA]</scope>
    <source>
        <strain evidence="12 13">NCTC10821</strain>
    </source>
</reference>
<dbReference type="GO" id="GO:0046872">
    <property type="term" value="F:metal ion binding"/>
    <property type="evidence" value="ECO:0007669"/>
    <property type="project" value="UniProtKB-KW"/>
</dbReference>
<keyword evidence="3" id="KW-0001">2Fe-2S</keyword>
<dbReference type="GO" id="GO:0004497">
    <property type="term" value="F:monooxygenase activity"/>
    <property type="evidence" value="ECO:0007669"/>
    <property type="project" value="UniProtKB-ARBA"/>
</dbReference>
<proteinExistence type="predicted"/>
<keyword evidence="5" id="KW-0408">Iron</keyword>
<dbReference type="InterPro" id="IPR017941">
    <property type="entry name" value="Rieske_2Fe-2S"/>
</dbReference>
<protein>
    <recommendedName>
        <fullName evidence="2">Cytochrome bc1 complex Rieske iron-sulfur subunit</fullName>
    </recommendedName>
    <alternativeName>
        <fullName evidence="8">Cytochrome bc1 reductase complex subunit QcrA</fullName>
    </alternativeName>
</protein>
<evidence type="ECO:0000259" key="11">
    <source>
        <dbReference type="PROSITE" id="PS51296"/>
    </source>
</evidence>
<dbReference type="GO" id="GO:0051537">
    <property type="term" value="F:2 iron, 2 sulfur cluster binding"/>
    <property type="evidence" value="ECO:0007669"/>
    <property type="project" value="UniProtKB-KW"/>
</dbReference>